<dbReference type="AlphaFoldDB" id="A0AAD4CGC2"/>
<organism evidence="2 3">
    <name type="scientific">Aspergillus nanangensis</name>
    <dbReference type="NCBI Taxonomy" id="2582783"/>
    <lineage>
        <taxon>Eukaryota</taxon>
        <taxon>Fungi</taxon>
        <taxon>Dikarya</taxon>
        <taxon>Ascomycota</taxon>
        <taxon>Pezizomycotina</taxon>
        <taxon>Eurotiomycetes</taxon>
        <taxon>Eurotiomycetidae</taxon>
        <taxon>Eurotiales</taxon>
        <taxon>Aspergillaceae</taxon>
        <taxon>Aspergillus</taxon>
        <taxon>Aspergillus subgen. Circumdati</taxon>
    </lineage>
</organism>
<evidence type="ECO:0000313" key="3">
    <source>
        <dbReference type="Proteomes" id="UP001194746"/>
    </source>
</evidence>
<evidence type="ECO:0000256" key="1">
    <source>
        <dbReference type="ARBA" id="ARBA00010815"/>
    </source>
</evidence>
<reference evidence="2" key="2">
    <citation type="submission" date="2020-02" db="EMBL/GenBank/DDBJ databases">
        <authorList>
            <person name="Gilchrist C.L.M."/>
            <person name="Chooi Y.-H."/>
        </authorList>
    </citation>
    <scope>NUCLEOTIDE SEQUENCE</scope>
    <source>
        <strain evidence="2">MST-FP2251</strain>
    </source>
</reference>
<dbReference type="Gene3D" id="3.40.50.150">
    <property type="entry name" value="Vaccinia Virus protein VP39"/>
    <property type="match status" value="1"/>
</dbReference>
<proteinExistence type="inferred from homology"/>
<dbReference type="PANTHER" id="PTHR43832">
    <property type="match status" value="1"/>
</dbReference>
<evidence type="ECO:0000313" key="2">
    <source>
        <dbReference type="EMBL" id="KAF9886006.1"/>
    </source>
</evidence>
<dbReference type="Proteomes" id="UP001194746">
    <property type="component" value="Unassembled WGS sequence"/>
</dbReference>
<comment type="similarity">
    <text evidence="1">Belongs to the CFA/CMAS family.</text>
</comment>
<dbReference type="InterPro" id="IPR029063">
    <property type="entry name" value="SAM-dependent_MTases_sf"/>
</dbReference>
<gene>
    <name evidence="2" type="ORF">FE257_012187</name>
</gene>
<dbReference type="FunFam" id="3.40.50.150:FF:000554">
    <property type="entry name" value="Cation-transporting ATPase"/>
    <property type="match status" value="1"/>
</dbReference>
<accession>A0AAD4CGC2</accession>
<keyword evidence="3" id="KW-1185">Reference proteome</keyword>
<sequence length="344" mass="39656">MSYDWILDGGYLPRPVIRLGIRRQLAERLATLAAPSLKAAYERKMAFIANLRELPIAIQTDVANEQHYEVGTAVIEQFLGPRMKYSGCLYPDRSTTLEQAEVAMLDLYTQRAEIGNGMKILDLGCGWGSVSLYLAERYPHSEITALSNSETQKLHIDSKAKEMGLRNLKTVTADIVDCQFEPNKYDRVISIECFEHMKNYESLLQKVSTGLKPGGKLFVHIFAHRDSPYHFENEDGWMSEHFFSGGTMPSADLLLYFQNHLKLHRQWWVSGQHYARTCEDWLAQMLKNKKALWGPLTQTYGEQNTSRWFYRWQIFFMACSELFAYDGGDTWGVCHYLFEKPMLG</sequence>
<protein>
    <recommendedName>
        <fullName evidence="4">Cyclopropane-fatty-acyl-phospholipid synthase</fullName>
    </recommendedName>
</protein>
<dbReference type="PANTHER" id="PTHR43832:SF1">
    <property type="entry name" value="S-ADENOSYL-L-METHIONINE-DEPENDENT METHYLTRANSFERASES SUPERFAMILY PROTEIN"/>
    <property type="match status" value="1"/>
</dbReference>
<evidence type="ECO:0008006" key="4">
    <source>
        <dbReference type="Google" id="ProtNLM"/>
    </source>
</evidence>
<comment type="caution">
    <text evidence="2">The sequence shown here is derived from an EMBL/GenBank/DDBJ whole genome shotgun (WGS) entry which is preliminary data.</text>
</comment>
<name>A0AAD4CGC2_ASPNN</name>
<dbReference type="SUPFAM" id="SSF53335">
    <property type="entry name" value="S-adenosyl-L-methionine-dependent methyltransferases"/>
    <property type="match status" value="1"/>
</dbReference>
<dbReference type="EMBL" id="VCAU01000085">
    <property type="protein sequence ID" value="KAF9886006.1"/>
    <property type="molecule type" value="Genomic_DNA"/>
</dbReference>
<dbReference type="Pfam" id="PF02353">
    <property type="entry name" value="CMAS"/>
    <property type="match status" value="1"/>
</dbReference>
<reference evidence="2" key="1">
    <citation type="journal article" date="2019" name="Beilstein J. Org. Chem.">
        <title>Nanangenines: drimane sesquiterpenoids as the dominant metabolite cohort of a novel Australian fungus, Aspergillus nanangensis.</title>
        <authorList>
            <person name="Lacey H.J."/>
            <person name="Gilchrist C.L.M."/>
            <person name="Crombie A."/>
            <person name="Kalaitzis J.A."/>
            <person name="Vuong D."/>
            <person name="Rutledge P.J."/>
            <person name="Turner P."/>
            <person name="Pitt J.I."/>
            <person name="Lacey E."/>
            <person name="Chooi Y.H."/>
            <person name="Piggott A.M."/>
        </authorList>
    </citation>
    <scope>NUCLEOTIDE SEQUENCE</scope>
    <source>
        <strain evidence="2">MST-FP2251</strain>
    </source>
</reference>
<dbReference type="CDD" id="cd02440">
    <property type="entry name" value="AdoMet_MTases"/>
    <property type="match status" value="1"/>
</dbReference>